<evidence type="ECO:0000256" key="1">
    <source>
        <dbReference type="ARBA" id="ARBA00004567"/>
    </source>
</evidence>
<dbReference type="Proteomes" id="UP000250043">
    <property type="component" value="Unassembled WGS sequence"/>
</dbReference>
<keyword evidence="4 9" id="KW-0509">mRNA transport</keyword>
<sequence length="721" mass="81854">MAQEDSTHLRPSLIKHGGLQKFIDSGKTLSVTVSPRDDSIAVYATSNSHARPSSNSSAEYHPIYMAIPHLPPSGERRTFLTDTSVIFAAAQNLVRVAREESVQIPDTVDGIKAMTKLALDYVNHCKECCIYAAQETARRESLQFDADHYRKLYTCFSLFMVLYMPEGGFEDAPVGDELMDWLNTHYIEPSTEDGDRLSSLDRPWEDETFWHYLTRATLRGLSRASAFFLGVLSQHPSPNLQHLSQRLIPLLTNHPRLHQFAAERDFAVASRRWKDKVKSLRLELDRVPEEDREDGFENWWERFSDIVSILEGRGDSVKRIVSELGGDWKEVCAVWSVFVDTRIRRSDLPDLVEDLLDELPPDPTNLEDVIHSSLFLGRPTQALSQAAELDIWLAAHLVDIMESLQLIDVEPDDSEHSIRDHYILSYAEYMRSDPSLWRLTVDYMSSCSEIGKAMADQVLMHVPLRLHRPKGAHEGETEIAQIHAGQLAGVLKEVIATCFEYKREEVRRMICRIAAQTFMQEKEYGLAVSYCASAEDWPGLGRVVDRVLEDYITEGPETFARLVANMSPVLHSLRAAPGAHGVFLHRLMFAVRFAEFHQRRMMGDLQEAAFDLVAMFREDLAPRSWWAVILSDAVELLQHSQSMLFTNNDAVLFLHKLQEIDMRCAQGAQDDYLAILARTMKGAGEKQIFQRLQVIRLVLARYTARCGVIGVGGRTTQGTVY</sequence>
<dbReference type="GO" id="GO:0017056">
    <property type="term" value="F:structural constituent of nuclear pore"/>
    <property type="evidence" value="ECO:0007669"/>
    <property type="project" value="TreeGrafter"/>
</dbReference>
<evidence type="ECO:0000256" key="5">
    <source>
        <dbReference type="ARBA" id="ARBA00022927"/>
    </source>
</evidence>
<dbReference type="PANTHER" id="PTHR13373">
    <property type="entry name" value="FROUNT PROTEIN-RELATED"/>
    <property type="match status" value="1"/>
</dbReference>
<name>A0A8E2DNT7_9APHY</name>
<keyword evidence="8 9" id="KW-0539">Nucleus</keyword>
<dbReference type="AlphaFoldDB" id="A0A8E2DNT7"/>
<keyword evidence="9" id="KW-0472">Membrane</keyword>
<dbReference type="GO" id="GO:0031080">
    <property type="term" value="C:nuclear pore outer ring"/>
    <property type="evidence" value="ECO:0007669"/>
    <property type="project" value="TreeGrafter"/>
</dbReference>
<keyword evidence="6 9" id="KW-0811">Translocation</keyword>
<reference evidence="10 11" key="1">
    <citation type="submission" date="2016-07" db="EMBL/GenBank/DDBJ databases">
        <title>Draft genome of the white-rot fungus Obba rivulosa 3A-2.</title>
        <authorList>
            <consortium name="DOE Joint Genome Institute"/>
            <person name="Miettinen O."/>
            <person name="Riley R."/>
            <person name="Acob R."/>
            <person name="Barry K."/>
            <person name="Cullen D."/>
            <person name="De Vries R."/>
            <person name="Hainaut M."/>
            <person name="Hatakka A."/>
            <person name="Henrissat B."/>
            <person name="Hilden K."/>
            <person name="Kuo R."/>
            <person name="Labutti K."/>
            <person name="Lipzen A."/>
            <person name="Makela M.R."/>
            <person name="Sandor L."/>
            <person name="Spatafora J.W."/>
            <person name="Grigoriev I.V."/>
            <person name="Hibbett D.S."/>
        </authorList>
    </citation>
    <scope>NUCLEOTIDE SEQUENCE [LARGE SCALE GENOMIC DNA]</scope>
    <source>
        <strain evidence="10 11">3A-2</strain>
    </source>
</reference>
<dbReference type="InterPro" id="IPR011502">
    <property type="entry name" value="Nucleoporin_Nup85"/>
</dbReference>
<dbReference type="EMBL" id="KV722386">
    <property type="protein sequence ID" value="OCH91378.1"/>
    <property type="molecule type" value="Genomic_DNA"/>
</dbReference>
<dbReference type="GO" id="GO:0006606">
    <property type="term" value="P:protein import into nucleus"/>
    <property type="evidence" value="ECO:0007669"/>
    <property type="project" value="TreeGrafter"/>
</dbReference>
<evidence type="ECO:0000256" key="4">
    <source>
        <dbReference type="ARBA" id="ARBA00022816"/>
    </source>
</evidence>
<comment type="subunit">
    <text evidence="9">Component of the nuclear pore complex (NPC).</text>
</comment>
<keyword evidence="11" id="KW-1185">Reference proteome</keyword>
<keyword evidence="7 9" id="KW-0906">Nuclear pore complex</keyword>
<comment type="function">
    <text evidence="9">Functions as a component of the nuclear pore complex (NPC).</text>
</comment>
<keyword evidence="3 9" id="KW-0813">Transport</keyword>
<comment type="subcellular location">
    <subcellularLocation>
        <location evidence="1 9">Nucleus</location>
        <location evidence="1 9">Nuclear pore complex</location>
    </subcellularLocation>
</comment>
<evidence type="ECO:0000256" key="7">
    <source>
        <dbReference type="ARBA" id="ARBA00023132"/>
    </source>
</evidence>
<comment type="similarity">
    <text evidence="2 9">Belongs to the nucleoporin Nup85 family.</text>
</comment>
<protein>
    <recommendedName>
        <fullName evidence="9">Nuclear pore complex protein Nup85</fullName>
    </recommendedName>
</protein>
<dbReference type="GO" id="GO:0045893">
    <property type="term" value="P:positive regulation of DNA-templated transcription"/>
    <property type="evidence" value="ECO:0007669"/>
    <property type="project" value="TreeGrafter"/>
</dbReference>
<accession>A0A8E2DNT7</accession>
<organism evidence="10 11">
    <name type="scientific">Obba rivulosa</name>
    <dbReference type="NCBI Taxonomy" id="1052685"/>
    <lineage>
        <taxon>Eukaryota</taxon>
        <taxon>Fungi</taxon>
        <taxon>Dikarya</taxon>
        <taxon>Basidiomycota</taxon>
        <taxon>Agaricomycotina</taxon>
        <taxon>Agaricomycetes</taxon>
        <taxon>Polyporales</taxon>
        <taxon>Gelatoporiaceae</taxon>
        <taxon>Obba</taxon>
    </lineage>
</organism>
<evidence type="ECO:0000256" key="3">
    <source>
        <dbReference type="ARBA" id="ARBA00022448"/>
    </source>
</evidence>
<evidence type="ECO:0000256" key="9">
    <source>
        <dbReference type="RuleBase" id="RU365073"/>
    </source>
</evidence>
<evidence type="ECO:0000313" key="11">
    <source>
        <dbReference type="Proteomes" id="UP000250043"/>
    </source>
</evidence>
<proteinExistence type="inferred from homology"/>
<keyword evidence="5 9" id="KW-0653">Protein transport</keyword>
<evidence type="ECO:0000256" key="8">
    <source>
        <dbReference type="ARBA" id="ARBA00023242"/>
    </source>
</evidence>
<dbReference type="OrthoDB" id="17644at2759"/>
<dbReference type="GO" id="GO:0006406">
    <property type="term" value="P:mRNA export from nucleus"/>
    <property type="evidence" value="ECO:0007669"/>
    <property type="project" value="TreeGrafter"/>
</dbReference>
<gene>
    <name evidence="10" type="ORF">OBBRIDRAFT_753240</name>
</gene>
<evidence type="ECO:0000256" key="6">
    <source>
        <dbReference type="ARBA" id="ARBA00023010"/>
    </source>
</evidence>
<evidence type="ECO:0000256" key="2">
    <source>
        <dbReference type="ARBA" id="ARBA00005573"/>
    </source>
</evidence>
<dbReference type="GO" id="GO:0031965">
    <property type="term" value="C:nuclear membrane"/>
    <property type="evidence" value="ECO:0007669"/>
    <property type="project" value="UniProtKB-UniRule"/>
</dbReference>
<dbReference type="PANTHER" id="PTHR13373:SF21">
    <property type="entry name" value="NUCLEAR PORE COMPLEX PROTEIN NUP85"/>
    <property type="match status" value="1"/>
</dbReference>
<evidence type="ECO:0000313" key="10">
    <source>
        <dbReference type="EMBL" id="OCH91378.1"/>
    </source>
</evidence>
<dbReference type="Pfam" id="PF07575">
    <property type="entry name" value="Nucleopor_Nup85"/>
    <property type="match status" value="2"/>
</dbReference>